<comment type="caution">
    <text evidence="10">The sequence shown here is derived from an EMBL/GenBank/DDBJ whole genome shotgun (WGS) entry which is preliminary data.</text>
</comment>
<comment type="similarity">
    <text evidence="3">Belongs to the metallo-dependent hydrolases superfamily. Adenosine and AMP deaminases family.</text>
</comment>
<evidence type="ECO:0000256" key="1">
    <source>
        <dbReference type="ARBA" id="ARBA00001947"/>
    </source>
</evidence>
<comment type="cofactor">
    <cofactor evidence="1">
        <name>Zn(2+)</name>
        <dbReference type="ChEBI" id="CHEBI:29105"/>
    </cofactor>
</comment>
<evidence type="ECO:0000313" key="10">
    <source>
        <dbReference type="EMBL" id="KAK7485685.1"/>
    </source>
</evidence>
<dbReference type="GO" id="GO:0046872">
    <property type="term" value="F:metal ion binding"/>
    <property type="evidence" value="ECO:0007669"/>
    <property type="project" value="UniProtKB-KW"/>
</dbReference>
<dbReference type="InterPro" id="IPR006330">
    <property type="entry name" value="Ado/ade_deaminase"/>
</dbReference>
<proteinExistence type="inferred from homology"/>
<evidence type="ECO:0000256" key="2">
    <source>
        <dbReference type="ARBA" id="ARBA00004296"/>
    </source>
</evidence>
<dbReference type="AlphaFoldDB" id="A0ABD0KEY8"/>
<name>A0ABD0KEY8_9CAEN</name>
<dbReference type="InterPro" id="IPR032466">
    <property type="entry name" value="Metal_Hydrolase"/>
</dbReference>
<dbReference type="Pfam" id="PF00962">
    <property type="entry name" value="A_deaminase"/>
    <property type="match status" value="1"/>
</dbReference>
<dbReference type="NCBIfam" id="TIGR01430">
    <property type="entry name" value="aden_deam"/>
    <property type="match status" value="1"/>
</dbReference>
<evidence type="ECO:0000256" key="6">
    <source>
        <dbReference type="ARBA" id="ARBA00022723"/>
    </source>
</evidence>
<dbReference type="Proteomes" id="UP001519460">
    <property type="component" value="Unassembled WGS sequence"/>
</dbReference>
<dbReference type="EC" id="3.5.4.4" evidence="4"/>
<reference evidence="10 11" key="1">
    <citation type="journal article" date="2023" name="Sci. Data">
        <title>Genome assembly of the Korean intertidal mud-creeper Batillaria attramentaria.</title>
        <authorList>
            <person name="Patra A.K."/>
            <person name="Ho P.T."/>
            <person name="Jun S."/>
            <person name="Lee S.J."/>
            <person name="Kim Y."/>
            <person name="Won Y.J."/>
        </authorList>
    </citation>
    <scope>NUCLEOTIDE SEQUENCE [LARGE SCALE GENOMIC DNA]</scope>
    <source>
        <strain evidence="10">Wonlab-2016</strain>
    </source>
</reference>
<gene>
    <name evidence="10" type="ORF">BaRGS_00023134</name>
</gene>
<comment type="subcellular location">
    <subcellularLocation>
        <location evidence="2">Cell membrane</location>
        <topology evidence="2">Peripheral membrane protein</topology>
        <orientation evidence="2">Extracellular side</orientation>
    </subcellularLocation>
</comment>
<dbReference type="PANTHER" id="PTHR11409:SF43">
    <property type="entry name" value="ADENOSINE DEAMINASE"/>
    <property type="match status" value="1"/>
</dbReference>
<dbReference type="PROSITE" id="PS00485">
    <property type="entry name" value="A_DEAMINASE"/>
    <property type="match status" value="1"/>
</dbReference>
<dbReference type="Gene3D" id="3.20.20.140">
    <property type="entry name" value="Metal-dependent hydrolases"/>
    <property type="match status" value="1"/>
</dbReference>
<keyword evidence="8" id="KW-0862">Zinc</keyword>
<evidence type="ECO:0000256" key="3">
    <source>
        <dbReference type="ARBA" id="ARBA00006676"/>
    </source>
</evidence>
<keyword evidence="7" id="KW-0378">Hydrolase</keyword>
<dbReference type="EMBL" id="JACVVK020000191">
    <property type="protein sequence ID" value="KAK7485685.1"/>
    <property type="molecule type" value="Genomic_DNA"/>
</dbReference>
<feature type="non-terminal residue" evidence="10">
    <location>
        <position position="1"/>
    </location>
</feature>
<organism evidence="10 11">
    <name type="scientific">Batillaria attramentaria</name>
    <dbReference type="NCBI Taxonomy" id="370345"/>
    <lineage>
        <taxon>Eukaryota</taxon>
        <taxon>Metazoa</taxon>
        <taxon>Spiralia</taxon>
        <taxon>Lophotrochozoa</taxon>
        <taxon>Mollusca</taxon>
        <taxon>Gastropoda</taxon>
        <taxon>Caenogastropoda</taxon>
        <taxon>Sorbeoconcha</taxon>
        <taxon>Cerithioidea</taxon>
        <taxon>Batillariidae</taxon>
        <taxon>Batillaria</taxon>
    </lineage>
</organism>
<dbReference type="GO" id="GO:0004000">
    <property type="term" value="F:adenosine deaminase activity"/>
    <property type="evidence" value="ECO:0007669"/>
    <property type="project" value="UniProtKB-ARBA"/>
</dbReference>
<evidence type="ECO:0000256" key="8">
    <source>
        <dbReference type="ARBA" id="ARBA00022833"/>
    </source>
</evidence>
<dbReference type="GO" id="GO:0005886">
    <property type="term" value="C:plasma membrane"/>
    <property type="evidence" value="ECO:0007669"/>
    <property type="project" value="UniProtKB-SubCell"/>
</dbReference>
<dbReference type="PANTHER" id="PTHR11409">
    <property type="entry name" value="ADENOSINE DEAMINASE"/>
    <property type="match status" value="1"/>
</dbReference>
<accession>A0ABD0KEY8</accession>
<evidence type="ECO:0000259" key="9">
    <source>
        <dbReference type="Pfam" id="PF00962"/>
    </source>
</evidence>
<feature type="domain" description="Adenosine deaminase" evidence="9">
    <location>
        <begin position="119"/>
        <end position="457"/>
    </location>
</feature>
<protein>
    <recommendedName>
        <fullName evidence="5">Adenosine deaminase</fullName>
        <ecNumber evidence="4">3.5.4.4</ecNumber>
    </recommendedName>
</protein>
<evidence type="ECO:0000256" key="4">
    <source>
        <dbReference type="ARBA" id="ARBA00012784"/>
    </source>
</evidence>
<keyword evidence="6" id="KW-0479">Metal-binding</keyword>
<dbReference type="SUPFAM" id="SSF51556">
    <property type="entry name" value="Metallo-dependent hydrolases"/>
    <property type="match status" value="1"/>
</dbReference>
<dbReference type="InterPro" id="IPR001365">
    <property type="entry name" value="A_deaminase_dom"/>
</dbReference>
<evidence type="ECO:0000256" key="7">
    <source>
        <dbReference type="ARBA" id="ARBA00022801"/>
    </source>
</evidence>
<keyword evidence="11" id="KW-1185">Reference proteome</keyword>
<evidence type="ECO:0000313" key="11">
    <source>
        <dbReference type="Proteomes" id="UP001519460"/>
    </source>
</evidence>
<sequence>KRPSDVSSQCKQAHIIKPAPLQRCRQSTPSLVFHAFEIDKMAYCDVSREFPVKNAMPHFSDAGPLALSAQRKPLGLVDITAPDYTAQSRRIPVSFNDRDVTGQTGYVRRRVTAQSVMTVELHVHLEGAVRHQTILDLAREKGMKLPASTVSELKEYVCVRKAEDLVTALENFYIFAPTFAGSRDGIYRVAYEMCEDAAKVGTRYIEIRYSPHFLSNSLHVQTYAPIMDGDFTPQDAVKAVNEGLAAGSRDFGVIAKSILCCVRHHPEWSLGVVDLCDRFRDDGVVAMDIAGPEIGDMVTSTDQSLHLAAYQEARKRNIRCIAHAGEVGPAEIVRMSVEDMGAVRIGHGYRCMEDPALYSRLLRDGVHFETCPLSSLLTGGAPTGRINHPMVRMANDGANFSINSDDPTLFDNDLPSDYQCALELGLTKEQIVRSIFNAARASFASKEEKELLLSDLKSAYGDY</sequence>
<evidence type="ECO:0000256" key="5">
    <source>
        <dbReference type="ARBA" id="ARBA00018099"/>
    </source>
</evidence>
<dbReference type="InterPro" id="IPR006650">
    <property type="entry name" value="A/AMP_deam_AS"/>
</dbReference>